<keyword evidence="3 7" id="KW-0812">Transmembrane</keyword>
<accession>A0A9R1MBS8</accession>
<feature type="transmembrane region" description="Helical" evidence="7">
    <location>
        <begin position="152"/>
        <end position="172"/>
    </location>
</feature>
<comment type="caution">
    <text evidence="8">The sequence shown here is derived from an EMBL/GenBank/DDBJ whole genome shotgun (WGS) entry which is preliminary data.</text>
</comment>
<feature type="non-terminal residue" evidence="8">
    <location>
        <position position="1"/>
    </location>
</feature>
<sequence length="226" mass="24974">GIIFPIFRRDPDASKSKHQRPADGSGNAQGRGRRPNYGASSSHGDGQGHVKRGEPRAAPADGHGAGVPGAVPILHQPRQVLLLQSVAHRGAGHRPHHLVRPLLLHRQRPRPRPEALLRHRHATRFQRLQLLRRRGDAAVDSRRVPEAPHPAARLRTVFTALVFLTVAFSDVALQNCFFPSAGRNTEELLKNLPLGIAFLSSFVFMIFPAKRKGFGYSDTTPRQKLT</sequence>
<feature type="compositionally biased region" description="Basic and acidic residues" evidence="6">
    <location>
        <begin position="46"/>
        <end position="55"/>
    </location>
</feature>
<protein>
    <submittedName>
        <fullName evidence="8">Uncharacterized protein</fullName>
    </submittedName>
</protein>
<name>A0A9R1MBS8_WHEAT</name>
<dbReference type="EMBL" id="CM022230">
    <property type="protein sequence ID" value="KAF7104271.1"/>
    <property type="molecule type" value="Genomic_DNA"/>
</dbReference>
<dbReference type="AlphaFoldDB" id="A0A9R1MBS8"/>
<dbReference type="OrthoDB" id="657601at2759"/>
<evidence type="ECO:0000256" key="6">
    <source>
        <dbReference type="SAM" id="MobiDB-lite"/>
    </source>
</evidence>
<evidence type="ECO:0000256" key="1">
    <source>
        <dbReference type="ARBA" id="ARBA00004141"/>
    </source>
</evidence>
<proteinExistence type="inferred from homology"/>
<keyword evidence="5 7" id="KW-0472">Membrane</keyword>
<evidence type="ECO:0000256" key="2">
    <source>
        <dbReference type="ARBA" id="ARBA00008707"/>
    </source>
</evidence>
<comment type="similarity">
    <text evidence="2">Belongs to the plant DMP1 protein family.</text>
</comment>
<reference evidence="8" key="2">
    <citation type="submission" date="2020-03" db="EMBL/GenBank/DDBJ databases">
        <title>The second near-complete assembly of the hexaploid bread wheat (Triticum aestivum) genome.</title>
        <authorList>
            <person name="Zimin A.V."/>
            <person name="Puiu D."/>
            <person name="Shumante A."/>
            <person name="Alonge M."/>
            <person name="Salzberg S.L."/>
        </authorList>
    </citation>
    <scope>NUCLEOTIDE SEQUENCE</scope>
    <source>
        <tissue evidence="8">Leaf</tissue>
    </source>
</reference>
<feature type="region of interest" description="Disordered" evidence="6">
    <location>
        <begin position="1"/>
        <end position="71"/>
    </location>
</feature>
<keyword evidence="4 7" id="KW-1133">Transmembrane helix</keyword>
<organism evidence="8">
    <name type="scientific">Triticum aestivum</name>
    <name type="common">Wheat</name>
    <dbReference type="NCBI Taxonomy" id="4565"/>
    <lineage>
        <taxon>Eukaryota</taxon>
        <taxon>Viridiplantae</taxon>
        <taxon>Streptophyta</taxon>
        <taxon>Embryophyta</taxon>
        <taxon>Tracheophyta</taxon>
        <taxon>Spermatophyta</taxon>
        <taxon>Magnoliopsida</taxon>
        <taxon>Liliopsida</taxon>
        <taxon>Poales</taxon>
        <taxon>Poaceae</taxon>
        <taxon>BOP clade</taxon>
        <taxon>Pooideae</taxon>
        <taxon>Triticodae</taxon>
        <taxon>Triticeae</taxon>
        <taxon>Triticinae</taxon>
        <taxon>Triticum</taxon>
    </lineage>
</organism>
<evidence type="ECO:0000256" key="5">
    <source>
        <dbReference type="ARBA" id="ARBA00023136"/>
    </source>
</evidence>
<feature type="transmembrane region" description="Helical" evidence="7">
    <location>
        <begin position="192"/>
        <end position="209"/>
    </location>
</feature>
<dbReference type="GO" id="GO:0005737">
    <property type="term" value="C:cytoplasm"/>
    <property type="evidence" value="ECO:0007669"/>
    <property type="project" value="UniProtKB-ARBA"/>
</dbReference>
<dbReference type="Pfam" id="PF05078">
    <property type="entry name" value="DUF679"/>
    <property type="match status" value="1"/>
</dbReference>
<evidence type="ECO:0000256" key="4">
    <source>
        <dbReference type="ARBA" id="ARBA00022989"/>
    </source>
</evidence>
<dbReference type="PANTHER" id="PTHR31621:SF67">
    <property type="entry name" value="OS01G0389200 PROTEIN"/>
    <property type="match status" value="1"/>
</dbReference>
<dbReference type="PANTHER" id="PTHR31621">
    <property type="entry name" value="PROTEIN DMP3"/>
    <property type="match status" value="1"/>
</dbReference>
<dbReference type="Proteomes" id="UP000815260">
    <property type="component" value="Chromosome 7B"/>
</dbReference>
<reference evidence="8" key="1">
    <citation type="journal article" date="2017" name="Gigascience">
        <title>The first near-complete assembly of the hexaploid bread wheat genome, Triticum aestivum.</title>
        <authorList>
            <person name="Zimin A.V."/>
            <person name="Puiu D."/>
            <person name="Hall R."/>
            <person name="Kingan S."/>
            <person name="Clavijo B.J."/>
            <person name="Salzberg S.L."/>
        </authorList>
    </citation>
    <scope>NUCLEOTIDE SEQUENCE</scope>
    <source>
        <tissue evidence="8">Leaf</tissue>
    </source>
</reference>
<comment type="subcellular location">
    <subcellularLocation>
        <location evidence="1">Membrane</location>
        <topology evidence="1">Multi-pass membrane protein</topology>
    </subcellularLocation>
</comment>
<evidence type="ECO:0000313" key="8">
    <source>
        <dbReference type="EMBL" id="KAF7104271.1"/>
    </source>
</evidence>
<evidence type="ECO:0000256" key="3">
    <source>
        <dbReference type="ARBA" id="ARBA00022692"/>
    </source>
</evidence>
<gene>
    <name evidence="8" type="ORF">CFC21_105179</name>
</gene>
<dbReference type="InterPro" id="IPR007770">
    <property type="entry name" value="DMP"/>
</dbReference>
<evidence type="ECO:0000256" key="7">
    <source>
        <dbReference type="SAM" id="Phobius"/>
    </source>
</evidence>
<dbReference type="GO" id="GO:0016020">
    <property type="term" value="C:membrane"/>
    <property type="evidence" value="ECO:0007669"/>
    <property type="project" value="UniProtKB-SubCell"/>
</dbReference>